<sequence length="494" mass="51293">MSSCSALLVALLAAAAAAAATAQGSPSRGFYSKVASCVAQELKKEVVSKAATAVGIATAGAKPAQDTIDSVDYYTVGFAPGIGCLLMSTITKVDFDLGEMYSAGAIVATSSAATRVTTNSFTCRFTKASAAFSPTQARNLARFSPLIADNNLDAADATAAFQLPQQLSSLKDKLRCSYVLYSKTGYNYFDGKTCSTKGDPDSCKPAAPFDVPNIQWHFDKDNAPKINSATSDAISVTCTVNTALLDNVDTMLSQGPNDGSCFPASARVITPEGPKRIAQLAVGDKVLAVDASTGQAVFDDVYLMPHRDASAAAAYLSIRATPVAAEASSKVLTLSPMHYVPIACGGAGQQQQQCLKYAREVAAGDLVWRLQGQAAELARVDEVTASIEQGMYSPWTLSGSIVVDGFAASTHTAWPGEAQLLQLLPHKHAVAAQHAFAQAHHSVQMPLRAAYRALGKGPLALLDNVIFAAMQAGTAPSGRLTAAVGAAARVTTAA</sequence>
<organism evidence="3 4">
    <name type="scientific">Tetradesmus obliquus</name>
    <name type="common">Green alga</name>
    <name type="synonym">Acutodesmus obliquus</name>
    <dbReference type="NCBI Taxonomy" id="3088"/>
    <lineage>
        <taxon>Eukaryota</taxon>
        <taxon>Viridiplantae</taxon>
        <taxon>Chlorophyta</taxon>
        <taxon>core chlorophytes</taxon>
        <taxon>Chlorophyceae</taxon>
        <taxon>CS clade</taxon>
        <taxon>Sphaeropleales</taxon>
        <taxon>Scenedesmaceae</taxon>
        <taxon>Tetradesmus</taxon>
    </lineage>
</organism>
<protein>
    <recommendedName>
        <fullName evidence="2">Hint domain-containing protein</fullName>
    </recommendedName>
</protein>
<dbReference type="EMBL" id="FNXT01001284">
    <property type="protein sequence ID" value="SZX77409.1"/>
    <property type="molecule type" value="Genomic_DNA"/>
</dbReference>
<dbReference type="InterPro" id="IPR003587">
    <property type="entry name" value="Hint_dom_N"/>
</dbReference>
<dbReference type="SMART" id="SM00306">
    <property type="entry name" value="HintN"/>
    <property type="match status" value="1"/>
</dbReference>
<dbReference type="InterPro" id="IPR001767">
    <property type="entry name" value="Hedgehog_Hint"/>
</dbReference>
<reference evidence="3 4" key="1">
    <citation type="submission" date="2016-10" db="EMBL/GenBank/DDBJ databases">
        <authorList>
            <person name="Cai Z."/>
        </authorList>
    </citation>
    <scope>NUCLEOTIDE SEQUENCE [LARGE SCALE GENOMIC DNA]</scope>
</reference>
<feature type="signal peptide" evidence="1">
    <location>
        <begin position="1"/>
        <end position="22"/>
    </location>
</feature>
<dbReference type="PANTHER" id="PTHR46706">
    <property type="entry name" value="PROTEIN QUA-1-RELATED"/>
    <property type="match status" value="1"/>
</dbReference>
<evidence type="ECO:0000313" key="3">
    <source>
        <dbReference type="EMBL" id="SZX77409.1"/>
    </source>
</evidence>
<gene>
    <name evidence="3" type="ORF">BQ4739_LOCUS17762</name>
</gene>
<dbReference type="Gene3D" id="2.170.16.10">
    <property type="entry name" value="Hedgehog/Intein (Hint) domain"/>
    <property type="match status" value="1"/>
</dbReference>
<dbReference type="GO" id="GO:0016540">
    <property type="term" value="P:protein autoprocessing"/>
    <property type="evidence" value="ECO:0007669"/>
    <property type="project" value="InterPro"/>
</dbReference>
<dbReference type="InterPro" id="IPR052140">
    <property type="entry name" value="Dev_Signal_Hedgehog-like"/>
</dbReference>
<feature type="chain" id="PRO_5016599577" description="Hint domain-containing protein" evidence="1">
    <location>
        <begin position="23"/>
        <end position="494"/>
    </location>
</feature>
<dbReference type="AlphaFoldDB" id="A0A383WJR6"/>
<evidence type="ECO:0000313" key="4">
    <source>
        <dbReference type="Proteomes" id="UP000256970"/>
    </source>
</evidence>
<accession>A0A383WJR6</accession>
<evidence type="ECO:0000259" key="2">
    <source>
        <dbReference type="SMART" id="SM00306"/>
    </source>
</evidence>
<name>A0A383WJR6_TETOB</name>
<dbReference type="Pfam" id="PF01079">
    <property type="entry name" value="Hint"/>
    <property type="match status" value="1"/>
</dbReference>
<keyword evidence="4" id="KW-1185">Reference proteome</keyword>
<dbReference type="PANTHER" id="PTHR46706:SF12">
    <property type="entry name" value="PROTEIN QUA-1-RELATED"/>
    <property type="match status" value="1"/>
</dbReference>
<keyword evidence="1" id="KW-0732">Signal</keyword>
<dbReference type="InterPro" id="IPR036844">
    <property type="entry name" value="Hint_dom_sf"/>
</dbReference>
<dbReference type="STRING" id="3088.A0A383WJR6"/>
<proteinExistence type="predicted"/>
<feature type="domain" description="Hint" evidence="2">
    <location>
        <begin position="259"/>
        <end position="371"/>
    </location>
</feature>
<dbReference type="Proteomes" id="UP000256970">
    <property type="component" value="Unassembled WGS sequence"/>
</dbReference>
<dbReference type="SUPFAM" id="SSF51294">
    <property type="entry name" value="Hedgehog/intein (Hint) domain"/>
    <property type="match status" value="1"/>
</dbReference>
<dbReference type="CDD" id="cd00081">
    <property type="entry name" value="Hint"/>
    <property type="match status" value="1"/>
</dbReference>
<evidence type="ECO:0000256" key="1">
    <source>
        <dbReference type="SAM" id="SignalP"/>
    </source>
</evidence>